<keyword evidence="3" id="KW-1185">Reference proteome</keyword>
<evidence type="ECO:0000313" key="2">
    <source>
        <dbReference type="EMBL" id="VVM06172.1"/>
    </source>
</evidence>
<dbReference type="AlphaFoldDB" id="A0A5E6M9D4"/>
<feature type="region of interest" description="Disordered" evidence="1">
    <location>
        <begin position="1"/>
        <end position="41"/>
    </location>
</feature>
<evidence type="ECO:0000313" key="3">
    <source>
        <dbReference type="Proteomes" id="UP000334923"/>
    </source>
</evidence>
<protein>
    <submittedName>
        <fullName evidence="2">Uncharacterized protein</fullName>
    </submittedName>
</protein>
<dbReference type="Proteomes" id="UP000334923">
    <property type="component" value="Unassembled WGS sequence"/>
</dbReference>
<organism evidence="2 3">
    <name type="scientific">Methylacidimicrobium tartarophylax</name>
    <dbReference type="NCBI Taxonomy" id="1041768"/>
    <lineage>
        <taxon>Bacteria</taxon>
        <taxon>Pseudomonadati</taxon>
        <taxon>Verrucomicrobiota</taxon>
        <taxon>Methylacidimicrobium</taxon>
    </lineage>
</organism>
<gene>
    <name evidence="2" type="ORF">MAMT_01022</name>
</gene>
<name>A0A5E6M9D4_9BACT</name>
<proteinExistence type="predicted"/>
<dbReference type="EMBL" id="CABFVA020000049">
    <property type="protein sequence ID" value="VVM06172.1"/>
    <property type="molecule type" value="Genomic_DNA"/>
</dbReference>
<sequence>MKGIGRRAAETVPFRRPATGHHRPRFAVLPASRHNPTRNRLPPGLMRLMAFQRLPAAIGITLDEAAGGRMEK</sequence>
<evidence type="ECO:0000256" key="1">
    <source>
        <dbReference type="SAM" id="MobiDB-lite"/>
    </source>
</evidence>
<accession>A0A5E6M9D4</accession>
<reference evidence="2 3" key="1">
    <citation type="submission" date="2019-09" db="EMBL/GenBank/DDBJ databases">
        <authorList>
            <person name="Cremers G."/>
        </authorList>
    </citation>
    <scope>NUCLEOTIDE SEQUENCE [LARGE SCALE GENOMIC DNA]</scope>
    <source>
        <strain evidence="2">4A</strain>
    </source>
</reference>